<protein>
    <submittedName>
        <fullName evidence="1">Uncharacterized protein</fullName>
    </submittedName>
</protein>
<dbReference type="Proteomes" id="UP001143856">
    <property type="component" value="Unassembled WGS sequence"/>
</dbReference>
<evidence type="ECO:0000313" key="2">
    <source>
        <dbReference type="Proteomes" id="UP001143856"/>
    </source>
</evidence>
<sequence length="442" mass="50799">MANYGRSNWEEESDDSDIEVHPHIDRASFLRMMKREKYIQRQERQLELEALKQEITINNVLMERLSALHSTLKSHAHGAQSDPPTKVALQAIMESALYSSEDDDPPPPIKGWPGEGQGEGQMRPSYSTMITRILDGVNKKLDDRHTQAHERHNAFVEEIGISIQNMQNSQQEVAQRLDELEKKEAIEASRVNKRRPRGTLIFPTHEEISVSRKAKLFADIDIVDYQRSREFISFYPEILEESESYSLLNIAFNMLIEDNDEPRAYQYIHQMMILEWCRDLRRSGQDSAESLWDRLTSPSLEVRESVMKSFYEKFEQVRRLAKSIQRITKKPREVIQLRDVGPSRQMRICVPDAESEDVKVQGARDIFNGFTPEMRAALESGSLDNVNKVLENMEVSEAENMVQLLSESGCIGTKAELVDATTEEGKKRLREIEEAAKSGKVT</sequence>
<reference evidence="1" key="1">
    <citation type="submission" date="2022-10" db="EMBL/GenBank/DDBJ databases">
        <title>Genome Sequence of Xylaria curta.</title>
        <authorList>
            <person name="Buettner E."/>
        </authorList>
    </citation>
    <scope>NUCLEOTIDE SEQUENCE</scope>
    <source>
        <strain evidence="1">Babe10</strain>
    </source>
</reference>
<organism evidence="1 2">
    <name type="scientific">Xylaria curta</name>
    <dbReference type="NCBI Taxonomy" id="42375"/>
    <lineage>
        <taxon>Eukaryota</taxon>
        <taxon>Fungi</taxon>
        <taxon>Dikarya</taxon>
        <taxon>Ascomycota</taxon>
        <taxon>Pezizomycotina</taxon>
        <taxon>Sordariomycetes</taxon>
        <taxon>Xylariomycetidae</taxon>
        <taxon>Xylariales</taxon>
        <taxon>Xylariaceae</taxon>
        <taxon>Xylaria</taxon>
    </lineage>
</organism>
<accession>A0ACC1NHW4</accession>
<keyword evidence="2" id="KW-1185">Reference proteome</keyword>
<gene>
    <name evidence="1" type="ORF">NUW58_g7653</name>
</gene>
<comment type="caution">
    <text evidence="1">The sequence shown here is derived from an EMBL/GenBank/DDBJ whole genome shotgun (WGS) entry which is preliminary data.</text>
</comment>
<proteinExistence type="predicted"/>
<name>A0ACC1NHW4_9PEZI</name>
<dbReference type="EMBL" id="JAPDGR010002051">
    <property type="protein sequence ID" value="KAJ2977943.1"/>
    <property type="molecule type" value="Genomic_DNA"/>
</dbReference>
<evidence type="ECO:0000313" key="1">
    <source>
        <dbReference type="EMBL" id="KAJ2977943.1"/>
    </source>
</evidence>